<reference evidence="1" key="1">
    <citation type="submission" date="2023-04" db="EMBL/GenBank/DDBJ databases">
        <title>Chromosome-level genome of Chaenocephalus aceratus.</title>
        <authorList>
            <person name="Park H."/>
        </authorList>
    </citation>
    <scope>NUCLEOTIDE SEQUENCE</scope>
    <source>
        <strain evidence="1">DE</strain>
        <tissue evidence="1">Muscle</tissue>
    </source>
</reference>
<name>A0AAD9CIB5_DISEL</name>
<feature type="non-terminal residue" evidence="1">
    <location>
        <position position="1"/>
    </location>
</feature>
<evidence type="ECO:0000313" key="1">
    <source>
        <dbReference type="EMBL" id="KAK1901553.1"/>
    </source>
</evidence>
<dbReference type="Proteomes" id="UP001228049">
    <property type="component" value="Unassembled WGS sequence"/>
</dbReference>
<comment type="caution">
    <text evidence="1">The sequence shown here is derived from an EMBL/GenBank/DDBJ whole genome shotgun (WGS) entry which is preliminary data.</text>
</comment>
<proteinExistence type="predicted"/>
<gene>
    <name evidence="1" type="ORF">KUDE01_004519</name>
</gene>
<keyword evidence="2" id="KW-1185">Reference proteome</keyword>
<dbReference type="EMBL" id="JASDAP010000006">
    <property type="protein sequence ID" value="KAK1901553.1"/>
    <property type="molecule type" value="Genomic_DNA"/>
</dbReference>
<evidence type="ECO:0000313" key="2">
    <source>
        <dbReference type="Proteomes" id="UP001228049"/>
    </source>
</evidence>
<feature type="non-terminal residue" evidence="1">
    <location>
        <position position="188"/>
    </location>
</feature>
<organism evidence="1 2">
    <name type="scientific">Dissostichus eleginoides</name>
    <name type="common">Patagonian toothfish</name>
    <name type="synonym">Dissostichus amissus</name>
    <dbReference type="NCBI Taxonomy" id="100907"/>
    <lineage>
        <taxon>Eukaryota</taxon>
        <taxon>Metazoa</taxon>
        <taxon>Chordata</taxon>
        <taxon>Craniata</taxon>
        <taxon>Vertebrata</taxon>
        <taxon>Euteleostomi</taxon>
        <taxon>Actinopterygii</taxon>
        <taxon>Neopterygii</taxon>
        <taxon>Teleostei</taxon>
        <taxon>Neoteleostei</taxon>
        <taxon>Acanthomorphata</taxon>
        <taxon>Eupercaria</taxon>
        <taxon>Perciformes</taxon>
        <taxon>Notothenioidei</taxon>
        <taxon>Nototheniidae</taxon>
        <taxon>Dissostichus</taxon>
    </lineage>
</organism>
<sequence length="188" mass="20350">ENKGFSHAGYKAVDMEGMTRVSVESKDAKGLLPGYITVVVYSSPHPQTQLVNTLRQSSLTRRRQVGACPCSDCPTAWQRNEGSGGAASLPACDALLHHSCLSPPSGRSSFHPPPPPSPSAHLSWSPRGSACYFSFDTLIHSEHLVRAGHCAERDGQTGCCGLRSPADTLRVDDGFARRHWLACLRQRL</sequence>
<protein>
    <submittedName>
        <fullName evidence="1">Delta(14)-sterol reductase LBR</fullName>
    </submittedName>
</protein>
<dbReference type="AlphaFoldDB" id="A0AAD9CIB5"/>
<accession>A0AAD9CIB5</accession>